<feature type="signal peptide" evidence="1">
    <location>
        <begin position="1"/>
        <end position="19"/>
    </location>
</feature>
<proteinExistence type="predicted"/>
<accession>A0A1G7GI92</accession>
<dbReference type="Pfam" id="PF13715">
    <property type="entry name" value="CarbopepD_reg_2"/>
    <property type="match status" value="1"/>
</dbReference>
<organism evidence="2 3">
    <name type="scientific">Ulvibacter litoralis</name>
    <dbReference type="NCBI Taxonomy" id="227084"/>
    <lineage>
        <taxon>Bacteria</taxon>
        <taxon>Pseudomonadati</taxon>
        <taxon>Bacteroidota</taxon>
        <taxon>Flavobacteriia</taxon>
        <taxon>Flavobacteriales</taxon>
        <taxon>Flavobacteriaceae</taxon>
        <taxon>Ulvibacter</taxon>
    </lineage>
</organism>
<keyword evidence="3" id="KW-1185">Reference proteome</keyword>
<dbReference type="InterPro" id="IPR008969">
    <property type="entry name" value="CarboxyPept-like_regulatory"/>
</dbReference>
<evidence type="ECO:0000313" key="3">
    <source>
        <dbReference type="Proteomes" id="UP000199321"/>
    </source>
</evidence>
<gene>
    <name evidence="2" type="ORF">SAMN05421855_103156</name>
</gene>
<evidence type="ECO:0000256" key="1">
    <source>
        <dbReference type="SAM" id="SignalP"/>
    </source>
</evidence>
<protein>
    <submittedName>
        <fullName evidence="2">CarboxypepD_reg-like domain-containing protein</fullName>
    </submittedName>
</protein>
<evidence type="ECO:0000313" key="2">
    <source>
        <dbReference type="EMBL" id="SDE87811.1"/>
    </source>
</evidence>
<dbReference type="EMBL" id="FNBA01000003">
    <property type="protein sequence ID" value="SDE87811.1"/>
    <property type="molecule type" value="Genomic_DNA"/>
</dbReference>
<dbReference type="SUPFAM" id="SSF49464">
    <property type="entry name" value="Carboxypeptidase regulatory domain-like"/>
    <property type="match status" value="1"/>
</dbReference>
<sequence length="294" mass="32993">MGKKLLLTLLICLPLSLLSQEIERVKITGKIKAALAEDVEGVSIYNVSSQKGIITDEQGNFEIEVAENDRLSITALQFSTFTIVVDKSVIEDKKIGIYLNPVVNQLEEVIVRQYDLSGDIVVDVSKIKTANVVPDMDLSFETLEFDYEFTIDKFSSIKGNNAHDAFHNGQEQYGGDLIGLVGDIILKAFLPKRKNKKTVSAQFNDAVFSALMPIEKSRGTIITSEREAITAGLRDRFTNKYISETFGIAEDNVNDFLLYVEEHGMQKELLFEGNEIELLEFLFQKSEAYKKQGE</sequence>
<reference evidence="2 3" key="1">
    <citation type="submission" date="2016-10" db="EMBL/GenBank/DDBJ databases">
        <authorList>
            <person name="de Groot N.N."/>
        </authorList>
    </citation>
    <scope>NUCLEOTIDE SEQUENCE [LARGE SCALE GENOMIC DNA]</scope>
    <source>
        <strain evidence="2 3">DSM 16195</strain>
    </source>
</reference>
<dbReference type="Proteomes" id="UP000199321">
    <property type="component" value="Unassembled WGS sequence"/>
</dbReference>
<dbReference type="OrthoDB" id="1436952at2"/>
<feature type="chain" id="PRO_5011563009" evidence="1">
    <location>
        <begin position="20"/>
        <end position="294"/>
    </location>
</feature>
<name>A0A1G7GI92_9FLAO</name>
<dbReference type="AlphaFoldDB" id="A0A1G7GI92"/>
<keyword evidence="1" id="KW-0732">Signal</keyword>
<dbReference type="STRING" id="227084.SAMN05421855_103156"/>
<dbReference type="RefSeq" id="WP_093144205.1">
    <property type="nucleotide sequence ID" value="NZ_BMWO01000003.1"/>
</dbReference>